<protein>
    <recommendedName>
        <fullName evidence="2">Response regulatory domain-containing protein</fullName>
    </recommendedName>
</protein>
<sequence length="123" mass="13685">MVSFHIFENDAFVRGDVIDILQDYFGDFTDLTITVSESLTRLADELRASAGNRVALLSGTKIQISEFFSFYTPSPDIAYVILEDGEKNLLQGADSISYVHRPFTNESLTAGIRSALSYLHSCH</sequence>
<evidence type="ECO:0008006" key="2">
    <source>
        <dbReference type="Google" id="ProtNLM"/>
    </source>
</evidence>
<name>A0A0F9TGV2_9ZZZZ</name>
<proteinExistence type="predicted"/>
<organism evidence="1">
    <name type="scientific">marine sediment metagenome</name>
    <dbReference type="NCBI Taxonomy" id="412755"/>
    <lineage>
        <taxon>unclassified sequences</taxon>
        <taxon>metagenomes</taxon>
        <taxon>ecological metagenomes</taxon>
    </lineage>
</organism>
<comment type="caution">
    <text evidence="1">The sequence shown here is derived from an EMBL/GenBank/DDBJ whole genome shotgun (WGS) entry which is preliminary data.</text>
</comment>
<gene>
    <name evidence="1" type="ORF">LCGC14_0655380</name>
</gene>
<evidence type="ECO:0000313" key="1">
    <source>
        <dbReference type="EMBL" id="KKN48191.1"/>
    </source>
</evidence>
<dbReference type="EMBL" id="LAZR01001233">
    <property type="protein sequence ID" value="KKN48191.1"/>
    <property type="molecule type" value="Genomic_DNA"/>
</dbReference>
<accession>A0A0F9TGV2</accession>
<reference evidence="1" key="1">
    <citation type="journal article" date="2015" name="Nature">
        <title>Complex archaea that bridge the gap between prokaryotes and eukaryotes.</title>
        <authorList>
            <person name="Spang A."/>
            <person name="Saw J.H."/>
            <person name="Jorgensen S.L."/>
            <person name="Zaremba-Niedzwiedzka K."/>
            <person name="Martijn J."/>
            <person name="Lind A.E."/>
            <person name="van Eijk R."/>
            <person name="Schleper C."/>
            <person name="Guy L."/>
            <person name="Ettema T.J."/>
        </authorList>
    </citation>
    <scope>NUCLEOTIDE SEQUENCE</scope>
</reference>
<dbReference type="AlphaFoldDB" id="A0A0F9TGV2"/>